<dbReference type="InterPro" id="IPR027417">
    <property type="entry name" value="P-loop_NTPase"/>
</dbReference>
<dbReference type="CDD" id="cd03254">
    <property type="entry name" value="ABCC_Glucan_exporter_like"/>
    <property type="match status" value="1"/>
</dbReference>
<evidence type="ECO:0000259" key="8">
    <source>
        <dbReference type="PROSITE" id="PS50893"/>
    </source>
</evidence>
<accession>A0ABV7WVS5</accession>
<proteinExistence type="predicted"/>
<gene>
    <name evidence="10" type="ORF">ACFOND_15265</name>
</gene>
<name>A0ABV7WVS5_9GAMM</name>
<dbReference type="RefSeq" id="WP_290280158.1">
    <property type="nucleotide sequence ID" value="NZ_JAUFQI010000001.1"/>
</dbReference>
<keyword evidence="5 7" id="KW-1133">Transmembrane helix</keyword>
<sequence>MDATQNSTPFEKGAWKAVFNRCYQPQKKLFHRVIALALTTAGVEASFTLITKEVFDEIADKGADAQLLGYGLVFFTALAVLVICIRSFIRLTGKLSMTLMYELRKESFEHLQSLSFSFYDNNAVGWLVSRITSDTARIARIVAWGTLDLFWGIPMILAIFIVLFVLDARMALIVLALFPLLAGVAWVFNQKILNSSRELRKTNSRLTAVYNEGIAGIQTSKILVREQQNLKEFKVDTDKMYGLSMHNLLLTSAFFPFVNVFVSLAVGIALWLGGVDVLAGVLTLGTLVAFMNYARTLMDPMLEVSETLANLQRTTACVERVMGLLVVEPTIKDSDAVVELMKRAYESDHQTLDGLENDIRDIEFKDIQFSYKPDEPVLSDFNLKVPAGSTVALVGPTGSGKSTVVSLLCRFYEPNQGQVLVNGVDYRDRSLLWLQSNLGIVLQTPFLFTGTIRSNIRYGKLDATDAEIEAAAKAVNVHDIIMGMEHGYETQVQEGGTNLSTGQKQLISFARAIIHDPQILVMDEATSSVDTQTEARLQKSLATVLKGRTSFIIAHRLSTIRNADVIVVIEDGRLIEQGSHSELLEKKGHYFELYQKQFKNELEETLLKEGEI</sequence>
<evidence type="ECO:0000256" key="6">
    <source>
        <dbReference type="ARBA" id="ARBA00023136"/>
    </source>
</evidence>
<evidence type="ECO:0000256" key="3">
    <source>
        <dbReference type="ARBA" id="ARBA00022741"/>
    </source>
</evidence>
<organism evidence="10 11">
    <name type="scientific">Reinekea marina</name>
    <dbReference type="NCBI Taxonomy" id="1310421"/>
    <lineage>
        <taxon>Bacteria</taxon>
        <taxon>Pseudomonadati</taxon>
        <taxon>Pseudomonadota</taxon>
        <taxon>Gammaproteobacteria</taxon>
        <taxon>Oceanospirillales</taxon>
        <taxon>Saccharospirillaceae</taxon>
        <taxon>Reinekea</taxon>
    </lineage>
</organism>
<comment type="caution">
    <text evidence="10">The sequence shown here is derived from an EMBL/GenBank/DDBJ whole genome shotgun (WGS) entry which is preliminary data.</text>
</comment>
<evidence type="ECO:0000313" key="11">
    <source>
        <dbReference type="Proteomes" id="UP001595710"/>
    </source>
</evidence>
<dbReference type="SUPFAM" id="SSF52540">
    <property type="entry name" value="P-loop containing nucleoside triphosphate hydrolases"/>
    <property type="match status" value="1"/>
</dbReference>
<dbReference type="EMBL" id="JBHRYN010000069">
    <property type="protein sequence ID" value="MFC3702989.1"/>
    <property type="molecule type" value="Genomic_DNA"/>
</dbReference>
<dbReference type="InterPro" id="IPR003439">
    <property type="entry name" value="ABC_transporter-like_ATP-bd"/>
</dbReference>
<dbReference type="CDD" id="cd18540">
    <property type="entry name" value="ABC_6TM_exporter_like"/>
    <property type="match status" value="1"/>
</dbReference>
<feature type="domain" description="ABC transmembrane type-1" evidence="9">
    <location>
        <begin position="33"/>
        <end position="313"/>
    </location>
</feature>
<dbReference type="Pfam" id="PF00664">
    <property type="entry name" value="ABC_membrane"/>
    <property type="match status" value="1"/>
</dbReference>
<dbReference type="Gene3D" id="1.20.1560.10">
    <property type="entry name" value="ABC transporter type 1, transmembrane domain"/>
    <property type="match status" value="1"/>
</dbReference>
<reference evidence="11" key="1">
    <citation type="journal article" date="2019" name="Int. J. Syst. Evol. Microbiol.">
        <title>The Global Catalogue of Microorganisms (GCM) 10K type strain sequencing project: providing services to taxonomists for standard genome sequencing and annotation.</title>
        <authorList>
            <consortium name="The Broad Institute Genomics Platform"/>
            <consortium name="The Broad Institute Genome Sequencing Center for Infectious Disease"/>
            <person name="Wu L."/>
            <person name="Ma J."/>
        </authorList>
    </citation>
    <scope>NUCLEOTIDE SEQUENCE [LARGE SCALE GENOMIC DNA]</scope>
    <source>
        <strain evidence="11">CECT 8288</strain>
    </source>
</reference>
<keyword evidence="3" id="KW-0547">Nucleotide-binding</keyword>
<dbReference type="InterPro" id="IPR003593">
    <property type="entry name" value="AAA+_ATPase"/>
</dbReference>
<dbReference type="Pfam" id="PF00005">
    <property type="entry name" value="ABC_tran"/>
    <property type="match status" value="1"/>
</dbReference>
<dbReference type="InterPro" id="IPR036640">
    <property type="entry name" value="ABC1_TM_sf"/>
</dbReference>
<evidence type="ECO:0000256" key="4">
    <source>
        <dbReference type="ARBA" id="ARBA00022840"/>
    </source>
</evidence>
<feature type="transmembrane region" description="Helical" evidence="7">
    <location>
        <begin position="70"/>
        <end position="89"/>
    </location>
</feature>
<keyword evidence="11" id="KW-1185">Reference proteome</keyword>
<feature type="transmembrane region" description="Helical" evidence="7">
    <location>
        <begin position="248"/>
        <end position="271"/>
    </location>
</feature>
<comment type="subcellular location">
    <subcellularLocation>
        <location evidence="1">Cell membrane</location>
        <topology evidence="1">Multi-pass membrane protein</topology>
    </subcellularLocation>
</comment>
<evidence type="ECO:0000256" key="5">
    <source>
        <dbReference type="ARBA" id="ARBA00022989"/>
    </source>
</evidence>
<evidence type="ECO:0000256" key="2">
    <source>
        <dbReference type="ARBA" id="ARBA00022692"/>
    </source>
</evidence>
<dbReference type="GO" id="GO:0005524">
    <property type="term" value="F:ATP binding"/>
    <property type="evidence" value="ECO:0007669"/>
    <property type="project" value="UniProtKB-KW"/>
</dbReference>
<protein>
    <submittedName>
        <fullName evidence="10">ABC transporter ATP-binding protein</fullName>
    </submittedName>
</protein>
<dbReference type="InterPro" id="IPR011527">
    <property type="entry name" value="ABC1_TM_dom"/>
</dbReference>
<keyword evidence="4 10" id="KW-0067">ATP-binding</keyword>
<evidence type="ECO:0000313" key="10">
    <source>
        <dbReference type="EMBL" id="MFC3702989.1"/>
    </source>
</evidence>
<dbReference type="Proteomes" id="UP001595710">
    <property type="component" value="Unassembled WGS sequence"/>
</dbReference>
<dbReference type="InterPro" id="IPR039421">
    <property type="entry name" value="Type_1_exporter"/>
</dbReference>
<feature type="domain" description="ABC transporter" evidence="8">
    <location>
        <begin position="362"/>
        <end position="596"/>
    </location>
</feature>
<keyword evidence="2 7" id="KW-0812">Transmembrane</keyword>
<feature type="transmembrane region" description="Helical" evidence="7">
    <location>
        <begin position="141"/>
        <end position="164"/>
    </location>
</feature>
<keyword evidence="6 7" id="KW-0472">Membrane</keyword>
<feature type="transmembrane region" description="Helical" evidence="7">
    <location>
        <begin position="29"/>
        <end position="50"/>
    </location>
</feature>
<dbReference type="SUPFAM" id="SSF90123">
    <property type="entry name" value="ABC transporter transmembrane region"/>
    <property type="match status" value="1"/>
</dbReference>
<feature type="transmembrane region" description="Helical" evidence="7">
    <location>
        <begin position="277"/>
        <end position="294"/>
    </location>
</feature>
<dbReference type="PROSITE" id="PS50893">
    <property type="entry name" value="ABC_TRANSPORTER_2"/>
    <property type="match status" value="1"/>
</dbReference>
<dbReference type="Gene3D" id="3.40.50.300">
    <property type="entry name" value="P-loop containing nucleotide triphosphate hydrolases"/>
    <property type="match status" value="1"/>
</dbReference>
<evidence type="ECO:0000256" key="1">
    <source>
        <dbReference type="ARBA" id="ARBA00004651"/>
    </source>
</evidence>
<evidence type="ECO:0000259" key="9">
    <source>
        <dbReference type="PROSITE" id="PS50929"/>
    </source>
</evidence>
<evidence type="ECO:0000256" key="7">
    <source>
        <dbReference type="SAM" id="Phobius"/>
    </source>
</evidence>
<dbReference type="PANTHER" id="PTHR43394">
    <property type="entry name" value="ATP-DEPENDENT PERMEASE MDL1, MITOCHONDRIAL"/>
    <property type="match status" value="1"/>
</dbReference>
<dbReference type="SMART" id="SM00382">
    <property type="entry name" value="AAA"/>
    <property type="match status" value="1"/>
</dbReference>
<dbReference type="PROSITE" id="PS50929">
    <property type="entry name" value="ABC_TM1F"/>
    <property type="match status" value="1"/>
</dbReference>
<dbReference type="PANTHER" id="PTHR43394:SF1">
    <property type="entry name" value="ATP-BINDING CASSETTE SUB-FAMILY B MEMBER 10, MITOCHONDRIAL"/>
    <property type="match status" value="1"/>
</dbReference>
<feature type="transmembrane region" description="Helical" evidence="7">
    <location>
        <begin position="170"/>
        <end position="188"/>
    </location>
</feature>